<protein>
    <recommendedName>
        <fullName evidence="5">AtpZ/AtpI family protein</fullName>
    </recommendedName>
</protein>
<proteinExistence type="predicted"/>
<dbReference type="RefSeq" id="WP_070703291.1">
    <property type="nucleotide sequence ID" value="NZ_JBHLVH010000013.1"/>
</dbReference>
<evidence type="ECO:0000256" key="2">
    <source>
        <dbReference type="SAM" id="Phobius"/>
    </source>
</evidence>
<organism evidence="3 4">
    <name type="scientific">Kytococcus schroeteri</name>
    <dbReference type="NCBI Taxonomy" id="138300"/>
    <lineage>
        <taxon>Bacteria</taxon>
        <taxon>Bacillati</taxon>
        <taxon>Actinomycetota</taxon>
        <taxon>Actinomycetes</taxon>
        <taxon>Micrococcales</taxon>
        <taxon>Kytococcaceae</taxon>
        <taxon>Kytococcus</taxon>
    </lineage>
</organism>
<keyword evidence="2" id="KW-0472">Membrane</keyword>
<feature type="transmembrane region" description="Helical" evidence="2">
    <location>
        <begin position="61"/>
        <end position="81"/>
    </location>
</feature>
<dbReference type="EMBL" id="PKIZ01000002">
    <property type="protein sequence ID" value="PKZ42548.1"/>
    <property type="molecule type" value="Genomic_DNA"/>
</dbReference>
<evidence type="ECO:0000313" key="4">
    <source>
        <dbReference type="Proteomes" id="UP000234206"/>
    </source>
</evidence>
<keyword evidence="2" id="KW-1133">Transmembrane helix</keyword>
<comment type="caution">
    <text evidence="3">The sequence shown here is derived from an EMBL/GenBank/DDBJ whole genome shotgun (WGS) entry which is preliminary data.</text>
</comment>
<dbReference type="AlphaFoldDB" id="A0A2I1PD28"/>
<dbReference type="OrthoDB" id="5149251at2"/>
<evidence type="ECO:0000256" key="1">
    <source>
        <dbReference type="SAM" id="MobiDB-lite"/>
    </source>
</evidence>
<feature type="region of interest" description="Disordered" evidence="1">
    <location>
        <begin position="1"/>
        <end position="21"/>
    </location>
</feature>
<gene>
    <name evidence="3" type="ORF">CYJ76_01365</name>
</gene>
<evidence type="ECO:0000313" key="3">
    <source>
        <dbReference type="EMBL" id="PKZ42548.1"/>
    </source>
</evidence>
<reference evidence="3 4" key="1">
    <citation type="submission" date="2017-12" db="EMBL/GenBank/DDBJ databases">
        <title>Phylogenetic diversity of female urinary microbiome.</title>
        <authorList>
            <person name="Thomas-White K."/>
            <person name="Wolfe A.J."/>
        </authorList>
    </citation>
    <scope>NUCLEOTIDE SEQUENCE [LARGE SCALE GENOMIC DNA]</scope>
    <source>
        <strain evidence="3 4">UMB1298</strain>
    </source>
</reference>
<accession>A0A2I1PD28</accession>
<keyword evidence="2" id="KW-0812">Transmembrane</keyword>
<name>A0A2I1PD28_9MICO</name>
<dbReference type="Proteomes" id="UP000234206">
    <property type="component" value="Unassembled WGS sequence"/>
</dbReference>
<keyword evidence="4" id="KW-1185">Reference proteome</keyword>
<feature type="transmembrane region" description="Helical" evidence="2">
    <location>
        <begin position="33"/>
        <end position="55"/>
    </location>
</feature>
<sequence length="87" mass="9316">MADYKGPWVGDDEPDDPWEKEAWRGGSARGADLGAAVLGTLLTGILVFAGLGWLLAELTGWRWVVPVATLVGVGLSLYVLILRYSDA</sequence>
<evidence type="ECO:0008006" key="5">
    <source>
        <dbReference type="Google" id="ProtNLM"/>
    </source>
</evidence>